<reference evidence="2" key="1">
    <citation type="journal article" date="2023" name="G3 (Bethesda)">
        <title>Genome assembly and association tests identify interacting loci associated with vigor, precocity, and sex in interspecific pistachio rootstocks.</title>
        <authorList>
            <person name="Palmer W."/>
            <person name="Jacygrad E."/>
            <person name="Sagayaradj S."/>
            <person name="Cavanaugh K."/>
            <person name="Han R."/>
            <person name="Bertier L."/>
            <person name="Beede B."/>
            <person name="Kafkas S."/>
            <person name="Golino D."/>
            <person name="Preece J."/>
            <person name="Michelmore R."/>
        </authorList>
    </citation>
    <scope>NUCLEOTIDE SEQUENCE [LARGE SCALE GENOMIC DNA]</scope>
</reference>
<comment type="caution">
    <text evidence="1">The sequence shown here is derived from an EMBL/GenBank/DDBJ whole genome shotgun (WGS) entry which is preliminary data.</text>
</comment>
<accession>A0ACC1AV26</accession>
<evidence type="ECO:0000313" key="1">
    <source>
        <dbReference type="EMBL" id="KAJ0090508.1"/>
    </source>
</evidence>
<evidence type="ECO:0000313" key="2">
    <source>
        <dbReference type="Proteomes" id="UP001164250"/>
    </source>
</evidence>
<dbReference type="Proteomes" id="UP001164250">
    <property type="component" value="Chromosome 8"/>
</dbReference>
<proteinExistence type="predicted"/>
<dbReference type="EMBL" id="CM047904">
    <property type="protein sequence ID" value="KAJ0090508.1"/>
    <property type="molecule type" value="Genomic_DNA"/>
</dbReference>
<organism evidence="1 2">
    <name type="scientific">Pistacia atlantica</name>
    <dbReference type="NCBI Taxonomy" id="434234"/>
    <lineage>
        <taxon>Eukaryota</taxon>
        <taxon>Viridiplantae</taxon>
        <taxon>Streptophyta</taxon>
        <taxon>Embryophyta</taxon>
        <taxon>Tracheophyta</taxon>
        <taxon>Spermatophyta</taxon>
        <taxon>Magnoliopsida</taxon>
        <taxon>eudicotyledons</taxon>
        <taxon>Gunneridae</taxon>
        <taxon>Pentapetalae</taxon>
        <taxon>rosids</taxon>
        <taxon>malvids</taxon>
        <taxon>Sapindales</taxon>
        <taxon>Anacardiaceae</taxon>
        <taxon>Pistacia</taxon>
    </lineage>
</organism>
<protein>
    <submittedName>
        <fullName evidence="1">Uncharacterized protein</fullName>
    </submittedName>
</protein>
<name>A0ACC1AV26_9ROSI</name>
<keyword evidence="2" id="KW-1185">Reference proteome</keyword>
<sequence length="174" mass="20493">MGEGKSKLDELSNSYNELNSINEKQEKRVRYLETRAINLVTSYCFYQAIIFFSISHSSNVLCNKRWIPFFLSLLIAIIAGPTFISTLINWAGTQYHYESNLIELEILHYQRVIVQNNHTQNRDRYQQQQQQQQDLKPDMFKVCQRYAYLFAISFALVAFTVVILHANWTIPCIR</sequence>
<gene>
    <name evidence="1" type="ORF">Patl1_12812</name>
</gene>